<evidence type="ECO:0000256" key="14">
    <source>
        <dbReference type="ARBA" id="ARBA00022840"/>
    </source>
</evidence>
<dbReference type="Gene3D" id="3.40.50.300">
    <property type="entry name" value="P-loop containing nucleotide triphosphate hydrolases"/>
    <property type="match status" value="1"/>
</dbReference>
<evidence type="ECO:0000256" key="6">
    <source>
        <dbReference type="ARBA" id="ARBA00005159"/>
    </source>
</evidence>
<dbReference type="PANTHER" id="PTHR34848:SF1">
    <property type="entry name" value="BIFUNCTIONAL ADENOSYLCOBALAMIN BIOSYNTHESIS PROTEIN COBU"/>
    <property type="match status" value="1"/>
</dbReference>
<keyword evidence="15 19" id="KW-0342">GTP-binding</keyword>
<dbReference type="EMBL" id="AP019791">
    <property type="protein sequence ID" value="BBL81147.1"/>
    <property type="molecule type" value="Genomic_DNA"/>
</dbReference>
<dbReference type="Proteomes" id="UP000318065">
    <property type="component" value="Chromosome"/>
</dbReference>
<protein>
    <recommendedName>
        <fullName evidence="16">Adenosylcobinamide kinase</fullName>
        <ecNumber evidence="8">2.7.1.156</ecNumber>
        <ecNumber evidence="9">2.7.7.62</ecNumber>
    </recommendedName>
    <alternativeName>
        <fullName evidence="17">Adenosylcobinamide-phosphate guanylyltransferase</fullName>
    </alternativeName>
</protein>
<dbReference type="GO" id="GO:0005524">
    <property type="term" value="F:ATP binding"/>
    <property type="evidence" value="ECO:0007669"/>
    <property type="project" value="UniProtKB-KW"/>
</dbReference>
<feature type="active site" description="GMP-histidine intermediate" evidence="18">
    <location>
        <position position="21"/>
    </location>
</feature>
<keyword evidence="13 20" id="KW-0418">Kinase</keyword>
<evidence type="ECO:0000256" key="9">
    <source>
        <dbReference type="ARBA" id="ARBA00012523"/>
    </source>
</evidence>
<dbReference type="PANTHER" id="PTHR34848">
    <property type="match status" value="1"/>
</dbReference>
<evidence type="ECO:0000256" key="15">
    <source>
        <dbReference type="ARBA" id="ARBA00023134"/>
    </source>
</evidence>
<keyword evidence="12 19" id="KW-0547">Nucleotide-binding</keyword>
<feature type="binding site" evidence="19">
    <location>
        <begin position="5"/>
        <end position="7"/>
    </location>
    <ligand>
        <name>GTP</name>
        <dbReference type="ChEBI" id="CHEBI:37565"/>
    </ligand>
</feature>
<evidence type="ECO:0000256" key="17">
    <source>
        <dbReference type="ARBA" id="ARBA00030571"/>
    </source>
</evidence>
<gene>
    <name evidence="20" type="ORF">RxyAA322_30010</name>
</gene>
<dbReference type="SUPFAM" id="SSF52540">
    <property type="entry name" value="P-loop containing nucleoside triphosphate hydrolases"/>
    <property type="match status" value="1"/>
</dbReference>
<feature type="binding site" evidence="19">
    <location>
        <position position="55"/>
    </location>
    <ligand>
        <name>GTP</name>
        <dbReference type="ChEBI" id="CHEBI:37565"/>
    </ligand>
</feature>
<comment type="similarity">
    <text evidence="7">Belongs to the CobU/CobP family.</text>
</comment>
<dbReference type="EC" id="2.7.1.156" evidence="8"/>
<dbReference type="GO" id="GO:0009236">
    <property type="term" value="P:cobalamin biosynthetic process"/>
    <property type="evidence" value="ECO:0007669"/>
    <property type="project" value="UniProtKB-UniPathway"/>
</dbReference>
<keyword evidence="14" id="KW-0067">ATP-binding</keyword>
<evidence type="ECO:0000256" key="13">
    <source>
        <dbReference type="ARBA" id="ARBA00022777"/>
    </source>
</evidence>
<dbReference type="GO" id="GO:0005525">
    <property type="term" value="F:GTP binding"/>
    <property type="evidence" value="ECO:0007669"/>
    <property type="project" value="UniProtKB-KW"/>
</dbReference>
<comment type="catalytic activity">
    <reaction evidence="2">
        <text>adenosylcob(III)inamide phosphate + GTP + H(+) = adenosylcob(III)inamide-GDP + diphosphate</text>
        <dbReference type="Rhea" id="RHEA:22712"/>
        <dbReference type="ChEBI" id="CHEBI:15378"/>
        <dbReference type="ChEBI" id="CHEBI:33019"/>
        <dbReference type="ChEBI" id="CHEBI:37565"/>
        <dbReference type="ChEBI" id="CHEBI:58502"/>
        <dbReference type="ChEBI" id="CHEBI:60487"/>
        <dbReference type="EC" id="2.7.7.62"/>
    </reaction>
</comment>
<keyword evidence="21" id="KW-1185">Reference proteome</keyword>
<evidence type="ECO:0000256" key="7">
    <source>
        <dbReference type="ARBA" id="ARBA00007490"/>
    </source>
</evidence>
<reference evidence="20" key="1">
    <citation type="journal article" date="2019" name="Microbiol. Resour. Announc.">
        <title>Complete Genome Sequence of Rubrobacter xylanophilus Strain AA3-22, Isolated from Arima Onsen in Japan.</title>
        <authorList>
            <person name="Tomariguchi N."/>
            <person name="Miyazaki K."/>
        </authorList>
    </citation>
    <scope>NUCLEOTIDE SEQUENCE [LARGE SCALE GENOMIC DNA]</scope>
    <source>
        <strain evidence="20">AA3-22</strain>
    </source>
</reference>
<proteinExistence type="inferred from homology"/>
<feature type="binding site" evidence="19">
    <location>
        <begin position="22"/>
        <end position="25"/>
    </location>
    <ligand>
        <name>GTP</name>
        <dbReference type="ChEBI" id="CHEBI:37565"/>
    </ligand>
</feature>
<accession>A0A510HQA7</accession>
<evidence type="ECO:0000256" key="16">
    <source>
        <dbReference type="ARBA" id="ARBA00029570"/>
    </source>
</evidence>
<comment type="pathway">
    <text evidence="6">Cofactor biosynthesis; adenosylcobalamin biosynthesis; adenosylcobalamin from cob(II)yrinate a,c-diamide: step 5/7.</text>
</comment>
<evidence type="ECO:0000256" key="8">
    <source>
        <dbReference type="ARBA" id="ARBA00012016"/>
    </source>
</evidence>
<evidence type="ECO:0000313" key="20">
    <source>
        <dbReference type="EMBL" id="BBL81147.1"/>
    </source>
</evidence>
<evidence type="ECO:0000256" key="5">
    <source>
        <dbReference type="ARBA" id="ARBA00004692"/>
    </source>
</evidence>
<comment type="function">
    <text evidence="4">Catalyzes ATP-dependent phosphorylation of adenosylcobinamide and addition of GMP to adenosylcobinamide phosphate.</text>
</comment>
<evidence type="ECO:0000256" key="12">
    <source>
        <dbReference type="ARBA" id="ARBA00022741"/>
    </source>
</evidence>
<evidence type="ECO:0000256" key="11">
    <source>
        <dbReference type="ARBA" id="ARBA00022679"/>
    </source>
</evidence>
<evidence type="ECO:0000256" key="4">
    <source>
        <dbReference type="ARBA" id="ARBA00003889"/>
    </source>
</evidence>
<feature type="binding site" evidence="19">
    <location>
        <position position="33"/>
    </location>
    <ligand>
        <name>GTP</name>
        <dbReference type="ChEBI" id="CHEBI:37565"/>
    </ligand>
</feature>
<keyword evidence="10" id="KW-0169">Cobalamin biosynthesis</keyword>
<evidence type="ECO:0000256" key="3">
    <source>
        <dbReference type="ARBA" id="ARBA00001522"/>
    </source>
</evidence>
<dbReference type="PIRSF" id="PIRSF006135">
    <property type="entry name" value="CobU"/>
    <property type="match status" value="1"/>
</dbReference>
<dbReference type="Pfam" id="PF02283">
    <property type="entry name" value="CobU"/>
    <property type="match status" value="1"/>
</dbReference>
<keyword evidence="11 20" id="KW-0808">Transferase</keyword>
<dbReference type="EC" id="2.7.7.62" evidence="9"/>
<dbReference type="AlphaFoldDB" id="A0A510HQA7"/>
<dbReference type="GO" id="GO:0043752">
    <property type="term" value="F:adenosylcobinamide kinase activity"/>
    <property type="evidence" value="ECO:0007669"/>
    <property type="project" value="UniProtKB-EC"/>
</dbReference>
<evidence type="ECO:0000256" key="10">
    <source>
        <dbReference type="ARBA" id="ARBA00022573"/>
    </source>
</evidence>
<comment type="catalytic activity">
    <reaction evidence="3">
        <text>adenosylcob(III)inamide + GTP = adenosylcob(III)inamide phosphate + GDP + H(+)</text>
        <dbReference type="Rhea" id="RHEA:15765"/>
        <dbReference type="ChEBI" id="CHEBI:2480"/>
        <dbReference type="ChEBI" id="CHEBI:15378"/>
        <dbReference type="ChEBI" id="CHEBI:37565"/>
        <dbReference type="ChEBI" id="CHEBI:58189"/>
        <dbReference type="ChEBI" id="CHEBI:58502"/>
        <dbReference type="EC" id="2.7.1.156"/>
    </reaction>
</comment>
<dbReference type="UniPathway" id="UPA00148">
    <property type="reaction ID" value="UER00236"/>
</dbReference>
<dbReference type="InterPro" id="IPR027417">
    <property type="entry name" value="P-loop_NTPase"/>
</dbReference>
<evidence type="ECO:0000256" key="18">
    <source>
        <dbReference type="PIRSR" id="PIRSR006135-1"/>
    </source>
</evidence>
<evidence type="ECO:0000313" key="21">
    <source>
        <dbReference type="Proteomes" id="UP000318065"/>
    </source>
</evidence>
<evidence type="ECO:0000256" key="1">
    <source>
        <dbReference type="ARBA" id="ARBA00000312"/>
    </source>
</evidence>
<evidence type="ECO:0000256" key="2">
    <source>
        <dbReference type="ARBA" id="ARBA00000711"/>
    </source>
</evidence>
<name>A0A510HQA7_9ACTN</name>
<organism evidence="20 21">
    <name type="scientific">Rubrobacter xylanophilus</name>
    <dbReference type="NCBI Taxonomy" id="49319"/>
    <lineage>
        <taxon>Bacteria</taxon>
        <taxon>Bacillati</taxon>
        <taxon>Actinomycetota</taxon>
        <taxon>Rubrobacteria</taxon>
        <taxon>Rubrobacterales</taxon>
        <taxon>Rubrobacteraceae</taxon>
        <taxon>Rubrobacter</taxon>
    </lineage>
</organism>
<dbReference type="GO" id="GO:0008820">
    <property type="term" value="F:cobinamide phosphate guanylyltransferase activity"/>
    <property type="evidence" value="ECO:0007669"/>
    <property type="project" value="UniProtKB-EC"/>
</dbReference>
<evidence type="ECO:0000256" key="19">
    <source>
        <dbReference type="PIRSR" id="PIRSR006135-2"/>
    </source>
</evidence>
<sequence length="157" mass="17329">MLYVATAEAADDEMRRRIEEHRRRRPPAWETLEVRRGVGSRLWALGGAPPVVLLDCLSLLVSNALLDEAARRGEGPGLEDAAARAVEQELSDLLDWHEGTGRHLVVVSNEVGWGVVPPSRLGRIYRDLLGSANQRIAARARRAVLMVAGLPLELKRT</sequence>
<comment type="pathway">
    <text evidence="5">Cofactor biosynthesis; adenosylcobalamin biosynthesis; adenosylcobalamin from cob(II)yrinate a,c-diamide: step 6/7.</text>
</comment>
<comment type="catalytic activity">
    <reaction evidence="1">
        <text>adenosylcob(III)inamide + ATP = adenosylcob(III)inamide phosphate + ADP + H(+)</text>
        <dbReference type="Rhea" id="RHEA:15769"/>
        <dbReference type="ChEBI" id="CHEBI:2480"/>
        <dbReference type="ChEBI" id="CHEBI:15378"/>
        <dbReference type="ChEBI" id="CHEBI:30616"/>
        <dbReference type="ChEBI" id="CHEBI:58502"/>
        <dbReference type="ChEBI" id="CHEBI:456216"/>
        <dbReference type="EC" id="2.7.1.156"/>
    </reaction>
</comment>
<dbReference type="InterPro" id="IPR003203">
    <property type="entry name" value="CobU/CobP"/>
</dbReference>